<keyword evidence="2 4" id="KW-0808">Transferase</keyword>
<dbReference type="RefSeq" id="XP_068350125.1">
    <property type="nucleotide sequence ID" value="XM_068511101.1"/>
</dbReference>
<evidence type="ECO:0000313" key="6">
    <source>
        <dbReference type="EMBL" id="OHS96988.1"/>
    </source>
</evidence>
<dbReference type="SUPFAM" id="SSF81891">
    <property type="entry name" value="Poly A polymerase C-terminal region-like"/>
    <property type="match status" value="1"/>
</dbReference>
<dbReference type="EMBL" id="MLAK01001145">
    <property type="protein sequence ID" value="OHS96988.1"/>
    <property type="molecule type" value="Genomic_DNA"/>
</dbReference>
<name>A0A1J4JIG5_9EUKA</name>
<evidence type="ECO:0000259" key="5">
    <source>
        <dbReference type="Pfam" id="PF01743"/>
    </source>
</evidence>
<dbReference type="VEuPathDB" id="TrichDB:TRFO_36882"/>
<keyword evidence="3 4" id="KW-0694">RNA-binding</keyword>
<evidence type="ECO:0000256" key="1">
    <source>
        <dbReference type="ARBA" id="ARBA00007265"/>
    </source>
</evidence>
<sequence length="304" mass="35883">MYISKIPLIESGKIFPSEIMAILTALRETAVSFEKIDNIIVIARAYGGVIRDALEGFPINDIDVVIEGTSIFNFTKKLCDFFPNVIDDYSTIMYDKRKKDCEITLHIGTKFGKIIDIAHCYYNGKPDLLSNIIDRDFTINTIHLNLNEMKIEDFLNGFDDFEKRILRTPRPAEIEYREEPNTIMRAMRFVHKYNLILNDSEKILPEWLQNLEMSWIHDEVKKSLKNGNIRNYFKLLIDHKLFPFIFGDFKWDYQKVLRIEDSFENEKEIYFYLFTECVNDISEVNLNNFLKYGFSQEDINNVQL</sequence>
<dbReference type="GO" id="GO:0052929">
    <property type="term" value="F:ATP:3'-cytidine-cytidine-tRNA adenylyltransferase activity"/>
    <property type="evidence" value="ECO:0007669"/>
    <property type="project" value="TreeGrafter"/>
</dbReference>
<dbReference type="GO" id="GO:0052927">
    <property type="term" value="F:CC tRNA cytidylyltransferase activity"/>
    <property type="evidence" value="ECO:0007669"/>
    <property type="project" value="TreeGrafter"/>
</dbReference>
<comment type="similarity">
    <text evidence="1 4">Belongs to the tRNA nucleotidyltransferase/poly(A) polymerase family.</text>
</comment>
<dbReference type="InterPro" id="IPR002646">
    <property type="entry name" value="PolA_pol_head_dom"/>
</dbReference>
<dbReference type="GO" id="GO:0001680">
    <property type="term" value="P:tRNA 3'-terminal CCA addition"/>
    <property type="evidence" value="ECO:0007669"/>
    <property type="project" value="UniProtKB-ARBA"/>
</dbReference>
<organism evidence="6 7">
    <name type="scientific">Tritrichomonas foetus</name>
    <dbReference type="NCBI Taxonomy" id="1144522"/>
    <lineage>
        <taxon>Eukaryota</taxon>
        <taxon>Metamonada</taxon>
        <taxon>Parabasalia</taxon>
        <taxon>Tritrichomonadida</taxon>
        <taxon>Tritrichomonadidae</taxon>
        <taxon>Tritrichomonas</taxon>
    </lineage>
</organism>
<dbReference type="PANTHER" id="PTHR13734:SF5">
    <property type="entry name" value="CCA TRNA NUCLEOTIDYLTRANSFERASE, MITOCHONDRIAL"/>
    <property type="match status" value="1"/>
</dbReference>
<comment type="caution">
    <text evidence="6">The sequence shown here is derived from an EMBL/GenBank/DDBJ whole genome shotgun (WGS) entry which is preliminary data.</text>
</comment>
<dbReference type="Proteomes" id="UP000179807">
    <property type="component" value="Unassembled WGS sequence"/>
</dbReference>
<dbReference type="Gene3D" id="3.30.460.10">
    <property type="entry name" value="Beta Polymerase, domain 2"/>
    <property type="match status" value="1"/>
</dbReference>
<evidence type="ECO:0000256" key="2">
    <source>
        <dbReference type="ARBA" id="ARBA00022679"/>
    </source>
</evidence>
<dbReference type="GO" id="GO:0003723">
    <property type="term" value="F:RNA binding"/>
    <property type="evidence" value="ECO:0007669"/>
    <property type="project" value="UniProtKB-KW"/>
</dbReference>
<keyword evidence="7" id="KW-1185">Reference proteome</keyword>
<dbReference type="OrthoDB" id="445712at2759"/>
<accession>A0A1J4JIG5</accession>
<dbReference type="GeneID" id="94845805"/>
<dbReference type="AlphaFoldDB" id="A0A1J4JIG5"/>
<evidence type="ECO:0000313" key="7">
    <source>
        <dbReference type="Proteomes" id="UP000179807"/>
    </source>
</evidence>
<protein>
    <recommendedName>
        <fullName evidence="5">Poly A polymerase head domain-containing protein</fullName>
    </recommendedName>
</protein>
<gene>
    <name evidence="6" type="ORF">TRFO_36882</name>
</gene>
<dbReference type="Gene3D" id="1.10.3090.10">
    <property type="entry name" value="cca-adding enzyme, domain 2"/>
    <property type="match status" value="1"/>
</dbReference>
<dbReference type="SUPFAM" id="SSF81301">
    <property type="entry name" value="Nucleotidyltransferase"/>
    <property type="match status" value="1"/>
</dbReference>
<evidence type="ECO:0000256" key="4">
    <source>
        <dbReference type="RuleBase" id="RU003953"/>
    </source>
</evidence>
<dbReference type="InterPro" id="IPR043519">
    <property type="entry name" value="NT_sf"/>
</dbReference>
<feature type="domain" description="Poly A polymerase head" evidence="5">
    <location>
        <begin position="46"/>
        <end position="167"/>
    </location>
</feature>
<evidence type="ECO:0000256" key="3">
    <source>
        <dbReference type="ARBA" id="ARBA00022884"/>
    </source>
</evidence>
<dbReference type="PANTHER" id="PTHR13734">
    <property type="entry name" value="TRNA-NUCLEOTIDYLTRANSFERASE"/>
    <property type="match status" value="1"/>
</dbReference>
<reference evidence="6" key="1">
    <citation type="submission" date="2016-10" db="EMBL/GenBank/DDBJ databases">
        <authorList>
            <person name="Benchimol M."/>
            <person name="Almeida L.G."/>
            <person name="Vasconcelos A.T."/>
            <person name="Perreira-Neves A."/>
            <person name="Rosa I.A."/>
            <person name="Tasca T."/>
            <person name="Bogo M.R."/>
            <person name="de Souza W."/>
        </authorList>
    </citation>
    <scope>NUCLEOTIDE SEQUENCE [LARGE SCALE GENOMIC DNA]</scope>
    <source>
        <strain evidence="6">K</strain>
    </source>
</reference>
<proteinExistence type="inferred from homology"/>
<dbReference type="Pfam" id="PF01743">
    <property type="entry name" value="PolyA_pol"/>
    <property type="match status" value="1"/>
</dbReference>